<dbReference type="GO" id="GO:0036397">
    <property type="term" value="F:formate dehydrogenase (quinone) activity"/>
    <property type="evidence" value="ECO:0007669"/>
    <property type="project" value="TreeGrafter"/>
</dbReference>
<dbReference type="AlphaFoldDB" id="A0A2H9T6D7"/>
<dbReference type="InterPro" id="IPR016174">
    <property type="entry name" value="Di-haem_cyt_TM"/>
</dbReference>
<evidence type="ECO:0000256" key="2">
    <source>
        <dbReference type="ARBA" id="ARBA00022475"/>
    </source>
</evidence>
<keyword evidence="4 6" id="KW-1133">Transmembrane helix</keyword>
<feature type="transmembrane region" description="Helical" evidence="6">
    <location>
        <begin position="183"/>
        <end position="207"/>
    </location>
</feature>
<accession>A0A2H9T6D7</accession>
<keyword evidence="5 6" id="KW-0472">Membrane</keyword>
<dbReference type="GO" id="GO:0009055">
    <property type="term" value="F:electron transfer activity"/>
    <property type="evidence" value="ECO:0007669"/>
    <property type="project" value="InterPro"/>
</dbReference>
<keyword evidence="2" id="KW-1003">Cell membrane</keyword>
<feature type="domain" description="Cytochrome b561 bacterial/Ni-hydrogenase" evidence="7">
    <location>
        <begin position="21"/>
        <end position="219"/>
    </location>
</feature>
<evidence type="ECO:0000313" key="8">
    <source>
        <dbReference type="EMBL" id="PJE78762.1"/>
    </source>
</evidence>
<dbReference type="Pfam" id="PF01292">
    <property type="entry name" value="Ni_hydr_CYTB"/>
    <property type="match status" value="1"/>
</dbReference>
<dbReference type="GO" id="GO:0022904">
    <property type="term" value="P:respiratory electron transport chain"/>
    <property type="evidence" value="ECO:0007669"/>
    <property type="project" value="InterPro"/>
</dbReference>
<dbReference type="Gene3D" id="1.20.950.20">
    <property type="entry name" value="Transmembrane di-heme cytochromes, Chain C"/>
    <property type="match status" value="1"/>
</dbReference>
<dbReference type="InterPro" id="IPR051817">
    <property type="entry name" value="FDH_cytochrome_b556_subunit"/>
</dbReference>
<feature type="transmembrane region" description="Helical" evidence="6">
    <location>
        <begin position="150"/>
        <end position="171"/>
    </location>
</feature>
<sequence length="239" mass="27603">MTDIQTHQNKQSTDSKSIIAFTGIQRFCHKHTIHFILLLAVTGLPVLSHAFSCIAYLFAVPYDFVSHQDNVILADGIMVVRMLHRVLAFLFILMLIPFLIAMLVKIRSWQIWPEQGWKPQYIVEGIRQLFIAYIRFESPNTGKYNMGQKLMAWTIMLTTGVMVISGFILMFRDIFSPELQVYARAGHAIGFVLLMIMLVAHCYFALFPTNRKGLTAMFGDGKLSKLYVRQHHKLWYKKL</sequence>
<feature type="transmembrane region" description="Helical" evidence="6">
    <location>
        <begin position="35"/>
        <end position="62"/>
    </location>
</feature>
<reference evidence="8" key="1">
    <citation type="journal article" date="2017" name="Appl. Environ. Microbiol.">
        <title>Molecular characterization of an Endozoicomonas-like organism causing infection in king scallop Pecten maximus L.</title>
        <authorList>
            <person name="Cano I."/>
            <person name="van Aerle R."/>
            <person name="Ross S."/>
            <person name="Verner-Jeffreys D.W."/>
            <person name="Paley R.K."/>
            <person name="Rimmer G."/>
            <person name="Ryder D."/>
            <person name="Hooper P."/>
            <person name="Stone D."/>
            <person name="Feist S.W."/>
        </authorList>
    </citation>
    <scope>NUCLEOTIDE SEQUENCE</scope>
</reference>
<gene>
    <name evidence="8" type="primary">fdoI</name>
    <name evidence="8" type="ORF">CI610_02285</name>
</gene>
<evidence type="ECO:0000256" key="6">
    <source>
        <dbReference type="SAM" id="Phobius"/>
    </source>
</evidence>
<dbReference type="GO" id="GO:0005886">
    <property type="term" value="C:plasma membrane"/>
    <property type="evidence" value="ECO:0007669"/>
    <property type="project" value="UniProtKB-SubCell"/>
</dbReference>
<proteinExistence type="predicted"/>
<dbReference type="InterPro" id="IPR011577">
    <property type="entry name" value="Cyt_b561_bac/Ni-Hgenase"/>
</dbReference>
<evidence type="ECO:0000256" key="5">
    <source>
        <dbReference type="ARBA" id="ARBA00023136"/>
    </source>
</evidence>
<keyword evidence="3 6" id="KW-0812">Transmembrane</keyword>
<feature type="transmembrane region" description="Helical" evidence="6">
    <location>
        <begin position="82"/>
        <end position="104"/>
    </location>
</feature>
<evidence type="ECO:0000256" key="1">
    <source>
        <dbReference type="ARBA" id="ARBA00004651"/>
    </source>
</evidence>
<evidence type="ECO:0000256" key="4">
    <source>
        <dbReference type="ARBA" id="ARBA00022989"/>
    </source>
</evidence>
<dbReference type="GO" id="GO:0009061">
    <property type="term" value="P:anaerobic respiration"/>
    <property type="evidence" value="ECO:0007669"/>
    <property type="project" value="TreeGrafter"/>
</dbReference>
<comment type="subcellular location">
    <subcellularLocation>
        <location evidence="1">Cell membrane</location>
        <topology evidence="1">Multi-pass membrane protein</topology>
    </subcellularLocation>
</comment>
<dbReference type="EMBL" id="NSIT01000131">
    <property type="protein sequence ID" value="PJE78762.1"/>
    <property type="molecule type" value="Genomic_DNA"/>
</dbReference>
<dbReference type="SUPFAM" id="SSF81342">
    <property type="entry name" value="Transmembrane di-heme cytochromes"/>
    <property type="match status" value="1"/>
</dbReference>
<name>A0A2H9T6D7_9ZZZZ</name>
<comment type="caution">
    <text evidence="8">The sequence shown here is derived from an EMBL/GenBank/DDBJ whole genome shotgun (WGS) entry which is preliminary data.</text>
</comment>
<evidence type="ECO:0000256" key="3">
    <source>
        <dbReference type="ARBA" id="ARBA00022692"/>
    </source>
</evidence>
<dbReference type="PANTHER" id="PTHR30074">
    <property type="entry name" value="FORMATE DEHYDROGENASE, NITRATE-INDUCIBLE, CYTOCHROME B556 FDN SUBUNIT"/>
    <property type="match status" value="1"/>
</dbReference>
<evidence type="ECO:0000259" key="7">
    <source>
        <dbReference type="Pfam" id="PF01292"/>
    </source>
</evidence>
<dbReference type="GO" id="GO:0015944">
    <property type="term" value="P:formate oxidation"/>
    <property type="evidence" value="ECO:0007669"/>
    <property type="project" value="TreeGrafter"/>
</dbReference>
<dbReference type="GO" id="GO:0009326">
    <property type="term" value="C:formate dehydrogenase complex"/>
    <property type="evidence" value="ECO:0007669"/>
    <property type="project" value="TreeGrafter"/>
</dbReference>
<dbReference type="PANTHER" id="PTHR30074:SF6">
    <property type="entry name" value="FORMATE DEHYDROGENASE GAMMA SUBUNIT"/>
    <property type="match status" value="1"/>
</dbReference>
<protein>
    <submittedName>
        <fullName evidence="8">Formate dehydrogenase, cytochrome b556(Fdo) subunit</fullName>
    </submittedName>
</protein>
<organism evidence="8">
    <name type="scientific">invertebrate metagenome</name>
    <dbReference type="NCBI Taxonomy" id="1711999"/>
    <lineage>
        <taxon>unclassified sequences</taxon>
        <taxon>metagenomes</taxon>
        <taxon>organismal metagenomes</taxon>
    </lineage>
</organism>